<evidence type="ECO:0000256" key="5">
    <source>
        <dbReference type="ARBA" id="ARBA00022517"/>
    </source>
</evidence>
<dbReference type="VEuPathDB" id="FungiDB:CJI97_000912"/>
<evidence type="ECO:0000256" key="3">
    <source>
        <dbReference type="ARBA" id="ARBA00022448"/>
    </source>
</evidence>
<evidence type="ECO:0008006" key="10">
    <source>
        <dbReference type="Google" id="ProtNLM"/>
    </source>
</evidence>
<dbReference type="OMA" id="HHKVHSL"/>
<feature type="compositionally biased region" description="Basic residues" evidence="7">
    <location>
        <begin position="10"/>
        <end position="29"/>
    </location>
</feature>
<evidence type="ECO:0000256" key="4">
    <source>
        <dbReference type="ARBA" id="ARBA00022490"/>
    </source>
</evidence>
<accession>A0A0L0P1Q4</accession>
<evidence type="ECO:0000256" key="1">
    <source>
        <dbReference type="ARBA" id="ARBA00004123"/>
    </source>
</evidence>
<dbReference type="InterPro" id="IPR022784">
    <property type="entry name" value="Ribosome_bgen_Alb1"/>
</dbReference>
<dbReference type="Proteomes" id="UP000037122">
    <property type="component" value="Unassembled WGS sequence"/>
</dbReference>
<dbReference type="VEuPathDB" id="FungiDB:CJI96_0003205"/>
<sequence>MPSRNAVNKPKNKIHRAHHAQQLAKKRAARAATALPTRSSHGRYNKNTVPRPTDSKAVALYTGEGPTPSSGVTTNTLSGKRAKKLERNSRYIARRNEQLSIDLQAKEDMDIEMGDGESRIPRKKKHEKEPTHLDKVKQALWAVIDDTDAVGMNLNVTSEGTTIGVQAF</sequence>
<dbReference type="EMBL" id="LGST01000019">
    <property type="protein sequence ID" value="KNE00297.1"/>
    <property type="molecule type" value="Genomic_DNA"/>
</dbReference>
<dbReference type="VEuPathDB" id="FungiDB:QG37_02847"/>
<evidence type="ECO:0000256" key="7">
    <source>
        <dbReference type="SAM" id="MobiDB-lite"/>
    </source>
</evidence>
<evidence type="ECO:0000313" key="9">
    <source>
        <dbReference type="Proteomes" id="UP000037122"/>
    </source>
</evidence>
<evidence type="ECO:0000256" key="6">
    <source>
        <dbReference type="ARBA" id="ARBA00023242"/>
    </source>
</evidence>
<comment type="subcellular location">
    <subcellularLocation>
        <location evidence="2">Cytoplasm</location>
    </subcellularLocation>
    <subcellularLocation>
        <location evidence="1">Nucleus</location>
    </subcellularLocation>
</comment>
<keyword evidence="6" id="KW-0539">Nucleus</keyword>
<keyword evidence="5" id="KW-0690">Ribosome biogenesis</keyword>
<dbReference type="VEuPathDB" id="FungiDB:CJJ07_003877"/>
<dbReference type="GO" id="GO:0042254">
    <property type="term" value="P:ribosome biogenesis"/>
    <property type="evidence" value="ECO:0007669"/>
    <property type="project" value="UniProtKB-KW"/>
</dbReference>
<feature type="compositionally biased region" description="Polar residues" evidence="7">
    <location>
        <begin position="67"/>
        <end position="78"/>
    </location>
</feature>
<evidence type="ECO:0000313" key="8">
    <source>
        <dbReference type="EMBL" id="KNE00297.1"/>
    </source>
</evidence>
<gene>
    <name evidence="8" type="ORF">QG37_02847</name>
</gene>
<dbReference type="VEuPathDB" id="FungiDB:B9J08_000894"/>
<keyword evidence="3" id="KW-0813">Transport</keyword>
<organism evidence="8 9">
    <name type="scientific">Candidozyma auris</name>
    <name type="common">Yeast</name>
    <name type="synonym">Candida auris</name>
    <dbReference type="NCBI Taxonomy" id="498019"/>
    <lineage>
        <taxon>Eukaryota</taxon>
        <taxon>Fungi</taxon>
        <taxon>Dikarya</taxon>
        <taxon>Ascomycota</taxon>
        <taxon>Saccharomycotina</taxon>
        <taxon>Pichiomycetes</taxon>
        <taxon>Metschnikowiaceae</taxon>
        <taxon>Candidozyma</taxon>
    </lineage>
</organism>
<name>A0A0L0P1Q4_CANAR</name>
<proteinExistence type="predicted"/>
<dbReference type="AlphaFoldDB" id="A0A0L0P1Q4"/>
<dbReference type="GO" id="GO:0005737">
    <property type="term" value="C:cytoplasm"/>
    <property type="evidence" value="ECO:0007669"/>
    <property type="project" value="UniProtKB-SubCell"/>
</dbReference>
<reference evidence="9" key="1">
    <citation type="journal article" date="2015" name="BMC Genomics">
        <title>Draft genome of a commonly misdiagnosed multidrug resistant pathogen Candida auris.</title>
        <authorList>
            <person name="Chatterjee S."/>
            <person name="Alampalli S.V."/>
            <person name="Nageshan R.K."/>
            <person name="Chettiar S.T."/>
            <person name="Joshi S."/>
            <person name="Tatu U.S."/>
        </authorList>
    </citation>
    <scope>NUCLEOTIDE SEQUENCE [LARGE SCALE GENOMIC DNA]</scope>
    <source>
        <strain evidence="9">6684</strain>
    </source>
</reference>
<keyword evidence="4" id="KW-0963">Cytoplasm</keyword>
<dbReference type="GO" id="GO:0005634">
    <property type="term" value="C:nucleus"/>
    <property type="evidence" value="ECO:0007669"/>
    <property type="project" value="UniProtKB-SubCell"/>
</dbReference>
<comment type="caution">
    <text evidence="8">The sequence shown here is derived from an EMBL/GenBank/DDBJ whole genome shotgun (WGS) entry which is preliminary data.</text>
</comment>
<protein>
    <recommendedName>
        <fullName evidence="10">Ribosome biogenesis protein ALB1</fullName>
    </recommendedName>
</protein>
<dbReference type="VEuPathDB" id="FungiDB:CJJ09_002853"/>
<evidence type="ECO:0000256" key="2">
    <source>
        <dbReference type="ARBA" id="ARBA00004496"/>
    </source>
</evidence>
<dbReference type="Pfam" id="PF09135">
    <property type="entry name" value="Alb1"/>
    <property type="match status" value="1"/>
</dbReference>
<feature type="region of interest" description="Disordered" evidence="7">
    <location>
        <begin position="1"/>
        <end position="81"/>
    </location>
</feature>